<keyword evidence="13" id="KW-0511">Multifunctional enzyme</keyword>
<dbReference type="SUPFAM" id="SSF64153">
    <property type="entry name" value="YjeF N-terminal domain-like"/>
    <property type="match status" value="1"/>
</dbReference>
<comment type="catalytic activity">
    <reaction evidence="2 18 19">
        <text>(6R)-NADPHX = (6S)-NADPHX</text>
        <dbReference type="Rhea" id="RHEA:32227"/>
        <dbReference type="ChEBI" id="CHEBI:64076"/>
        <dbReference type="ChEBI" id="CHEBI:64077"/>
        <dbReference type="EC" id="5.1.99.6"/>
    </reaction>
</comment>
<evidence type="ECO:0000256" key="14">
    <source>
        <dbReference type="ARBA" id="ARBA00025153"/>
    </source>
</evidence>
<gene>
    <name evidence="18" type="primary">nnrE</name>
    <name evidence="17" type="synonym">nnrD</name>
    <name evidence="22" type="ORF">EV688_11241</name>
</gene>
<evidence type="ECO:0000259" key="20">
    <source>
        <dbReference type="PROSITE" id="PS51383"/>
    </source>
</evidence>
<feature type="binding site" evidence="18">
    <location>
        <begin position="60"/>
        <end position="64"/>
    </location>
    <ligand>
        <name>(6S)-NADPHX</name>
        <dbReference type="ChEBI" id="CHEBI:64076"/>
    </ligand>
</feature>
<comment type="similarity">
    <text evidence="17">Belongs to the NnrD/CARKD family.</text>
</comment>
<evidence type="ECO:0000256" key="9">
    <source>
        <dbReference type="ARBA" id="ARBA00022958"/>
    </source>
</evidence>
<feature type="binding site" evidence="18">
    <location>
        <position position="158"/>
    </location>
    <ligand>
        <name>(6S)-NADPHX</name>
        <dbReference type="ChEBI" id="CHEBI:64076"/>
    </ligand>
</feature>
<evidence type="ECO:0000256" key="5">
    <source>
        <dbReference type="ARBA" id="ARBA00022723"/>
    </source>
</evidence>
<keyword evidence="10 17" id="KW-0520">NAD</keyword>
<comment type="catalytic activity">
    <reaction evidence="16 17 19">
        <text>(6S)-NADPHX + ADP = AMP + phosphate + NADPH + H(+)</text>
        <dbReference type="Rhea" id="RHEA:32235"/>
        <dbReference type="ChEBI" id="CHEBI:15378"/>
        <dbReference type="ChEBI" id="CHEBI:43474"/>
        <dbReference type="ChEBI" id="CHEBI:57783"/>
        <dbReference type="ChEBI" id="CHEBI:64076"/>
        <dbReference type="ChEBI" id="CHEBI:456215"/>
        <dbReference type="ChEBI" id="CHEBI:456216"/>
        <dbReference type="EC" id="4.2.1.136"/>
    </reaction>
</comment>
<dbReference type="NCBIfam" id="TIGR00196">
    <property type="entry name" value="yjeF_cterm"/>
    <property type="match status" value="1"/>
</dbReference>
<name>A0A4R2KPJ4_9GAMM</name>
<comment type="cofactor">
    <cofactor evidence="17">
        <name>Mg(2+)</name>
        <dbReference type="ChEBI" id="CHEBI:18420"/>
    </cofactor>
</comment>
<comment type="similarity">
    <text evidence="18">Belongs to the NnrE/AIBP family.</text>
</comment>
<dbReference type="GO" id="GO:0046496">
    <property type="term" value="P:nicotinamide nucleotide metabolic process"/>
    <property type="evidence" value="ECO:0007669"/>
    <property type="project" value="UniProtKB-UniRule"/>
</dbReference>
<dbReference type="Proteomes" id="UP000294980">
    <property type="component" value="Unassembled WGS sequence"/>
</dbReference>
<feature type="binding site" evidence="17">
    <location>
        <position position="439"/>
    </location>
    <ligand>
        <name>AMP</name>
        <dbReference type="ChEBI" id="CHEBI:456215"/>
    </ligand>
</feature>
<keyword evidence="12 17" id="KW-0456">Lyase</keyword>
<comment type="subunit">
    <text evidence="17">Homotetramer.</text>
</comment>
<dbReference type="GO" id="GO:0052855">
    <property type="term" value="F:ADP-dependent NAD(P)H-hydrate dehydratase activity"/>
    <property type="evidence" value="ECO:0007669"/>
    <property type="project" value="UniProtKB-UniRule"/>
</dbReference>
<dbReference type="GO" id="GO:0052856">
    <property type="term" value="F:NAD(P)HX epimerase activity"/>
    <property type="evidence" value="ECO:0007669"/>
    <property type="project" value="UniProtKB-UniRule"/>
</dbReference>
<keyword evidence="8 17" id="KW-0521">NADP</keyword>
<evidence type="ECO:0000313" key="22">
    <source>
        <dbReference type="EMBL" id="TCO74682.1"/>
    </source>
</evidence>
<dbReference type="HAMAP" id="MF_01965">
    <property type="entry name" value="NADHX_dehydratase"/>
    <property type="match status" value="1"/>
</dbReference>
<organism evidence="22 23">
    <name type="scientific">Chromatocurvus halotolerans</name>
    <dbReference type="NCBI Taxonomy" id="1132028"/>
    <lineage>
        <taxon>Bacteria</taxon>
        <taxon>Pseudomonadati</taxon>
        <taxon>Pseudomonadota</taxon>
        <taxon>Gammaproteobacteria</taxon>
        <taxon>Cellvibrionales</taxon>
        <taxon>Halieaceae</taxon>
        <taxon>Chromatocurvus</taxon>
    </lineage>
</organism>
<evidence type="ECO:0000256" key="10">
    <source>
        <dbReference type="ARBA" id="ARBA00023027"/>
    </source>
</evidence>
<evidence type="ECO:0000259" key="21">
    <source>
        <dbReference type="PROSITE" id="PS51385"/>
    </source>
</evidence>
<dbReference type="RefSeq" id="WP_117318709.1">
    <property type="nucleotide sequence ID" value="NZ_QQSW01000015.1"/>
</dbReference>
<dbReference type="Gene3D" id="3.40.50.10260">
    <property type="entry name" value="YjeF N-terminal domain"/>
    <property type="match status" value="1"/>
</dbReference>
<evidence type="ECO:0000256" key="19">
    <source>
        <dbReference type="PIRNR" id="PIRNR017184"/>
    </source>
</evidence>
<feature type="domain" description="YjeF N-terminal" evidence="21">
    <location>
        <begin position="12"/>
        <end position="215"/>
    </location>
</feature>
<feature type="domain" description="YjeF C-terminal" evidence="20">
    <location>
        <begin position="227"/>
        <end position="496"/>
    </location>
</feature>
<dbReference type="Pfam" id="PF03853">
    <property type="entry name" value="YjeF_N"/>
    <property type="match status" value="1"/>
</dbReference>
<dbReference type="InterPro" id="IPR000631">
    <property type="entry name" value="CARKD"/>
</dbReference>
<evidence type="ECO:0000256" key="16">
    <source>
        <dbReference type="ARBA" id="ARBA00049209"/>
    </source>
</evidence>
<keyword evidence="9 18" id="KW-0630">Potassium</keyword>
<feature type="binding site" evidence="17">
    <location>
        <position position="373"/>
    </location>
    <ligand>
        <name>(6S)-NADPHX</name>
        <dbReference type="ChEBI" id="CHEBI:64076"/>
    </ligand>
</feature>
<dbReference type="Pfam" id="PF01256">
    <property type="entry name" value="Carb_kinase"/>
    <property type="match status" value="1"/>
</dbReference>
<feature type="binding site" evidence="18">
    <location>
        <position position="61"/>
    </location>
    <ligand>
        <name>K(+)</name>
        <dbReference type="ChEBI" id="CHEBI:29103"/>
    </ligand>
</feature>
<comment type="catalytic activity">
    <reaction evidence="1 18 19">
        <text>(6R)-NADHX = (6S)-NADHX</text>
        <dbReference type="Rhea" id="RHEA:32215"/>
        <dbReference type="ChEBI" id="CHEBI:64074"/>
        <dbReference type="ChEBI" id="CHEBI:64075"/>
        <dbReference type="EC" id="5.1.99.6"/>
    </reaction>
</comment>
<evidence type="ECO:0000256" key="15">
    <source>
        <dbReference type="ARBA" id="ARBA00048238"/>
    </source>
</evidence>
<feature type="binding site" evidence="17">
    <location>
        <begin position="410"/>
        <end position="414"/>
    </location>
    <ligand>
        <name>AMP</name>
        <dbReference type="ChEBI" id="CHEBI:456215"/>
    </ligand>
</feature>
<keyword evidence="6 17" id="KW-0547">Nucleotide-binding</keyword>
<comment type="caution">
    <text evidence="22">The sequence shown here is derived from an EMBL/GenBank/DDBJ whole genome shotgun (WGS) entry which is preliminary data.</text>
</comment>
<evidence type="ECO:0000256" key="12">
    <source>
        <dbReference type="ARBA" id="ARBA00023239"/>
    </source>
</evidence>
<feature type="binding site" evidence="18">
    <location>
        <position position="125"/>
    </location>
    <ligand>
        <name>K(+)</name>
        <dbReference type="ChEBI" id="CHEBI:29103"/>
    </ligand>
</feature>
<dbReference type="SUPFAM" id="SSF53613">
    <property type="entry name" value="Ribokinase-like"/>
    <property type="match status" value="1"/>
</dbReference>
<evidence type="ECO:0000256" key="7">
    <source>
        <dbReference type="ARBA" id="ARBA00022840"/>
    </source>
</evidence>
<evidence type="ECO:0000256" key="4">
    <source>
        <dbReference type="ARBA" id="ARBA00009524"/>
    </source>
</evidence>
<evidence type="ECO:0000256" key="17">
    <source>
        <dbReference type="HAMAP-Rule" id="MF_01965"/>
    </source>
</evidence>
<dbReference type="EC" id="4.2.1.136" evidence="19"/>
<dbReference type="AlphaFoldDB" id="A0A4R2KPJ4"/>
<dbReference type="OrthoDB" id="9806925at2"/>
<sequence>MPTDLLYTAEQTRLLDASAIENAGIPGRVLMSRAAAALHRCLVQRWPEADSVHVIVGTGNNGGDGWLLAERVWRRGGRVTVYQLGDPDRIRGDALRARQMALDSGVPSLPWRAGCLHNATGLIVDAMLGTGLGGEVRGDAAAAIADINASGLPVLAVDVPSGLCADSGRRLGASVVADVTLSFIGRKRGLYTLDGPDCAGERLFDDLDVPASVLGRVPSAHCWQCLDLDTELEGLAPRAAASHKGRFGQVLVVGGDHGMGGAAILAAEAALRSGAGLVRVATRPAHLGAVLARTPEAMAAGVDTVHELVPLLEASSVVLVGPGMGTGPWAQQLLLTALDSGKPLVLDADALNLLSADAELTSRLPAGCVITPHPGEAGRLLGGDSARVQADRFAAAEALSARFAVSVLLKGNGSLVVGPEGDNSLCCYGNPGMASGGMGDVLGGVIAALMAQGLTATAAARLGACVHGAAADAAAGDGQRGLLASDLLPLLRRLLG</sequence>
<evidence type="ECO:0000256" key="2">
    <source>
        <dbReference type="ARBA" id="ARBA00000909"/>
    </source>
</evidence>
<feature type="binding site" evidence="18">
    <location>
        <position position="161"/>
    </location>
    <ligand>
        <name>K(+)</name>
        <dbReference type="ChEBI" id="CHEBI:29103"/>
    </ligand>
</feature>
<feature type="binding site" evidence="17">
    <location>
        <position position="323"/>
    </location>
    <ligand>
        <name>(6S)-NADPHX</name>
        <dbReference type="ChEBI" id="CHEBI:64076"/>
    </ligand>
</feature>
<dbReference type="InterPro" id="IPR030677">
    <property type="entry name" value="Nnr"/>
</dbReference>
<keyword evidence="5 18" id="KW-0479">Metal-binding</keyword>
<dbReference type="NCBIfam" id="TIGR00197">
    <property type="entry name" value="yjeF_nterm"/>
    <property type="match status" value="1"/>
</dbReference>
<evidence type="ECO:0000256" key="1">
    <source>
        <dbReference type="ARBA" id="ARBA00000013"/>
    </source>
</evidence>
<accession>A0A4R2KPJ4</accession>
<dbReference type="PIRSF" id="PIRSF017184">
    <property type="entry name" value="Nnr"/>
    <property type="match status" value="1"/>
</dbReference>
<evidence type="ECO:0000256" key="3">
    <source>
        <dbReference type="ARBA" id="ARBA00006001"/>
    </source>
</evidence>
<dbReference type="PROSITE" id="PS51385">
    <property type="entry name" value="YJEF_N"/>
    <property type="match status" value="1"/>
</dbReference>
<keyword evidence="7 17" id="KW-0067">ATP-binding</keyword>
<dbReference type="InterPro" id="IPR029056">
    <property type="entry name" value="Ribokinase-like"/>
</dbReference>
<comment type="cofactor">
    <cofactor evidence="18 19">
        <name>K(+)</name>
        <dbReference type="ChEBI" id="CHEBI:29103"/>
    </cofactor>
    <text evidence="18 19">Binds 1 potassium ion per subunit.</text>
</comment>
<dbReference type="GO" id="GO:0110051">
    <property type="term" value="P:metabolite repair"/>
    <property type="evidence" value="ECO:0007669"/>
    <property type="project" value="TreeGrafter"/>
</dbReference>
<dbReference type="Gene3D" id="3.40.1190.20">
    <property type="match status" value="1"/>
</dbReference>
<evidence type="ECO:0000313" key="23">
    <source>
        <dbReference type="Proteomes" id="UP000294980"/>
    </source>
</evidence>
<dbReference type="PROSITE" id="PS51383">
    <property type="entry name" value="YJEF_C_3"/>
    <property type="match status" value="1"/>
</dbReference>
<keyword evidence="23" id="KW-1185">Reference proteome</keyword>
<dbReference type="PANTHER" id="PTHR12592">
    <property type="entry name" value="ATP-DEPENDENT (S)-NAD(P)H-HYDRATE DEHYDRATASE FAMILY MEMBER"/>
    <property type="match status" value="1"/>
</dbReference>
<comment type="similarity">
    <text evidence="4 19">In the C-terminal section; belongs to the NnrD/CARKD family.</text>
</comment>
<dbReference type="EMBL" id="SLWX01000012">
    <property type="protein sequence ID" value="TCO74682.1"/>
    <property type="molecule type" value="Genomic_DNA"/>
</dbReference>
<evidence type="ECO:0000256" key="8">
    <source>
        <dbReference type="ARBA" id="ARBA00022857"/>
    </source>
</evidence>
<comment type="function">
    <text evidence="17">Catalyzes the dehydration of the S-form of NAD(P)HX at the expense of ADP, which is converted to AMP. Together with NAD(P)HX epimerase, which catalyzes the epimerization of the S- and R-forms, the enzyme allows the repair of both epimers of NAD(P)HX, a damaged form of NAD(P)H that is a result of enzymatic or heat-dependent hydration.</text>
</comment>
<feature type="binding site" evidence="17">
    <location>
        <position position="440"/>
    </location>
    <ligand>
        <name>(6S)-NADPHX</name>
        <dbReference type="ChEBI" id="CHEBI:64076"/>
    </ligand>
</feature>
<dbReference type="PANTHER" id="PTHR12592:SF0">
    <property type="entry name" value="ATP-DEPENDENT (S)-NAD(P)H-HYDRATE DEHYDRATASE"/>
    <property type="match status" value="1"/>
</dbReference>
<proteinExistence type="inferred from homology"/>
<protein>
    <recommendedName>
        <fullName evidence="19">Bifunctional NAD(P)H-hydrate repair enzyme</fullName>
    </recommendedName>
    <alternativeName>
        <fullName evidence="19">Nicotinamide nucleotide repair protein</fullName>
    </alternativeName>
    <domain>
        <recommendedName>
            <fullName evidence="19">ADP-dependent (S)-NAD(P)H-hydrate dehydratase</fullName>
            <ecNumber evidence="19">4.2.1.136</ecNumber>
        </recommendedName>
        <alternativeName>
            <fullName evidence="19">ADP-dependent NAD(P)HX dehydratase</fullName>
        </alternativeName>
    </domain>
    <domain>
        <recommendedName>
            <fullName evidence="19">NAD(P)H-hydrate epimerase</fullName>
            <ecNumber evidence="19">5.1.99.6</ecNumber>
        </recommendedName>
    </domain>
</protein>
<dbReference type="HAMAP" id="MF_01966">
    <property type="entry name" value="NADHX_epimerase"/>
    <property type="match status" value="1"/>
</dbReference>
<comment type="similarity">
    <text evidence="3 19">In the N-terminal section; belongs to the NnrE/AIBP family.</text>
</comment>
<feature type="binding site" evidence="17">
    <location>
        <position position="262"/>
    </location>
    <ligand>
        <name>(6S)-NADPHX</name>
        <dbReference type="ChEBI" id="CHEBI:64076"/>
    </ligand>
</feature>
<evidence type="ECO:0000256" key="13">
    <source>
        <dbReference type="ARBA" id="ARBA00023268"/>
    </source>
</evidence>
<keyword evidence="11 18" id="KW-0413">Isomerase</keyword>
<dbReference type="CDD" id="cd01171">
    <property type="entry name" value="YXKO-related"/>
    <property type="match status" value="1"/>
</dbReference>
<feature type="binding site" evidence="18">
    <location>
        <begin position="129"/>
        <end position="135"/>
    </location>
    <ligand>
        <name>(6S)-NADPHX</name>
        <dbReference type="ChEBI" id="CHEBI:64076"/>
    </ligand>
</feature>
<comment type="caution">
    <text evidence="18">Lacks conserved residue(s) required for the propagation of feature annotation.</text>
</comment>
<dbReference type="InterPro" id="IPR036652">
    <property type="entry name" value="YjeF_N_dom_sf"/>
</dbReference>
<dbReference type="GO" id="GO:0005524">
    <property type="term" value="F:ATP binding"/>
    <property type="evidence" value="ECO:0007669"/>
    <property type="project" value="UniProtKB-UniRule"/>
</dbReference>
<evidence type="ECO:0000256" key="11">
    <source>
        <dbReference type="ARBA" id="ARBA00023235"/>
    </source>
</evidence>
<comment type="catalytic activity">
    <reaction evidence="15 17 19">
        <text>(6S)-NADHX + ADP = AMP + phosphate + NADH + H(+)</text>
        <dbReference type="Rhea" id="RHEA:32223"/>
        <dbReference type="ChEBI" id="CHEBI:15378"/>
        <dbReference type="ChEBI" id="CHEBI:43474"/>
        <dbReference type="ChEBI" id="CHEBI:57945"/>
        <dbReference type="ChEBI" id="CHEBI:64074"/>
        <dbReference type="ChEBI" id="CHEBI:456215"/>
        <dbReference type="ChEBI" id="CHEBI:456216"/>
        <dbReference type="EC" id="4.2.1.136"/>
    </reaction>
</comment>
<dbReference type="EC" id="5.1.99.6" evidence="19"/>
<dbReference type="GO" id="GO:0046872">
    <property type="term" value="F:metal ion binding"/>
    <property type="evidence" value="ECO:0007669"/>
    <property type="project" value="UniProtKB-UniRule"/>
</dbReference>
<evidence type="ECO:0000256" key="18">
    <source>
        <dbReference type="HAMAP-Rule" id="MF_01966"/>
    </source>
</evidence>
<dbReference type="InterPro" id="IPR004443">
    <property type="entry name" value="YjeF_N_dom"/>
</dbReference>
<evidence type="ECO:0000256" key="6">
    <source>
        <dbReference type="ARBA" id="ARBA00022741"/>
    </source>
</evidence>
<comment type="function">
    <text evidence="18">Catalyzes the epimerization of the S- and R-forms of NAD(P)HX, a damaged form of NAD(P)H that is a result of enzymatic or heat-dependent hydration. This is a prerequisite for the S-specific NAD(P)H-hydrate dehydratase to allow the repair of both epimers of NAD(P)HX.</text>
</comment>
<comment type="function">
    <text evidence="14 19">Bifunctional enzyme that catalyzes the epimerization of the S- and R-forms of NAD(P)HX and the dehydration of the S-form of NAD(P)HX at the expense of ADP, which is converted to AMP. This allows the repair of both epimers of NAD(P)HX, a damaged form of NAD(P)H that is a result of enzymatic or heat-dependent hydration.</text>
</comment>
<reference evidence="22 23" key="1">
    <citation type="submission" date="2019-03" db="EMBL/GenBank/DDBJ databases">
        <title>Genomic Encyclopedia of Type Strains, Phase IV (KMG-IV): sequencing the most valuable type-strain genomes for metagenomic binning, comparative biology and taxonomic classification.</title>
        <authorList>
            <person name="Goeker M."/>
        </authorList>
    </citation>
    <scope>NUCLEOTIDE SEQUENCE [LARGE SCALE GENOMIC DNA]</scope>
    <source>
        <strain evidence="22 23">DSM 23344</strain>
    </source>
</reference>